<reference evidence="2" key="1">
    <citation type="journal article" date="2020" name="Stud. Mycol.">
        <title>101 Dothideomycetes genomes: a test case for predicting lifestyles and emergence of pathogens.</title>
        <authorList>
            <person name="Haridas S."/>
            <person name="Albert R."/>
            <person name="Binder M."/>
            <person name="Bloem J."/>
            <person name="Labutti K."/>
            <person name="Salamov A."/>
            <person name="Andreopoulos B."/>
            <person name="Baker S."/>
            <person name="Barry K."/>
            <person name="Bills G."/>
            <person name="Bluhm B."/>
            <person name="Cannon C."/>
            <person name="Castanera R."/>
            <person name="Culley D."/>
            <person name="Daum C."/>
            <person name="Ezra D."/>
            <person name="Gonzalez J."/>
            <person name="Henrissat B."/>
            <person name="Kuo A."/>
            <person name="Liang C."/>
            <person name="Lipzen A."/>
            <person name="Lutzoni F."/>
            <person name="Magnuson J."/>
            <person name="Mondo S."/>
            <person name="Nolan M."/>
            <person name="Ohm R."/>
            <person name="Pangilinan J."/>
            <person name="Park H.-J."/>
            <person name="Ramirez L."/>
            <person name="Alfaro M."/>
            <person name="Sun H."/>
            <person name="Tritt A."/>
            <person name="Yoshinaga Y."/>
            <person name="Zwiers L.-H."/>
            <person name="Turgeon B."/>
            <person name="Goodwin S."/>
            <person name="Spatafora J."/>
            <person name="Crous P."/>
            <person name="Grigoriev I."/>
        </authorList>
    </citation>
    <scope>NUCLEOTIDE SEQUENCE</scope>
    <source>
        <strain evidence="2">CBS 121167</strain>
    </source>
</reference>
<feature type="compositionally biased region" description="Low complexity" evidence="1">
    <location>
        <begin position="83"/>
        <end position="100"/>
    </location>
</feature>
<dbReference type="OrthoDB" id="47059at2759"/>
<keyword evidence="3" id="KW-1185">Reference proteome</keyword>
<feature type="region of interest" description="Disordered" evidence="1">
    <location>
        <begin position="192"/>
        <end position="219"/>
    </location>
</feature>
<evidence type="ECO:0000313" key="2">
    <source>
        <dbReference type="EMBL" id="KAF2146034.1"/>
    </source>
</evidence>
<dbReference type="RefSeq" id="XP_033401746.1">
    <property type="nucleotide sequence ID" value="XM_033541720.1"/>
</dbReference>
<dbReference type="AlphaFoldDB" id="A0A6A6BS34"/>
<organism evidence="2 3">
    <name type="scientific">Aplosporella prunicola CBS 121167</name>
    <dbReference type="NCBI Taxonomy" id="1176127"/>
    <lineage>
        <taxon>Eukaryota</taxon>
        <taxon>Fungi</taxon>
        <taxon>Dikarya</taxon>
        <taxon>Ascomycota</taxon>
        <taxon>Pezizomycotina</taxon>
        <taxon>Dothideomycetes</taxon>
        <taxon>Dothideomycetes incertae sedis</taxon>
        <taxon>Botryosphaeriales</taxon>
        <taxon>Aplosporellaceae</taxon>
        <taxon>Aplosporella</taxon>
    </lineage>
</organism>
<dbReference type="EMBL" id="ML995476">
    <property type="protein sequence ID" value="KAF2146034.1"/>
    <property type="molecule type" value="Genomic_DNA"/>
</dbReference>
<sequence>MGELKHLARRHQSKTPSDSISKLLKRASLNDEHATTAATTTSTTSTAREPSFLRRSAPALAALRALHPQGILLLLTPAVPPLSSSSSSSSSSTTSSGSTSKQQQNEPMDPFEPLGRALSRYHRRIRHVPYVPTVGLTETHLAFLAHAAAVVLVVSAARSGPRFAEAVLDVARLEKDVPAALVVVRDDLGRAYDCDDDDDDDDEGDDGEEGDVEGDGGGGHALWMGRQAGAVRGVDVVVGTASYAPGPLARVADMVFGGGGA</sequence>
<evidence type="ECO:0000256" key="1">
    <source>
        <dbReference type="SAM" id="MobiDB-lite"/>
    </source>
</evidence>
<name>A0A6A6BS34_9PEZI</name>
<feature type="region of interest" description="Disordered" evidence="1">
    <location>
        <begin position="31"/>
        <end position="51"/>
    </location>
</feature>
<dbReference type="Proteomes" id="UP000799438">
    <property type="component" value="Unassembled WGS sequence"/>
</dbReference>
<feature type="region of interest" description="Disordered" evidence="1">
    <location>
        <begin position="83"/>
        <end position="114"/>
    </location>
</feature>
<accession>A0A6A6BS34</accession>
<evidence type="ECO:0000313" key="3">
    <source>
        <dbReference type="Proteomes" id="UP000799438"/>
    </source>
</evidence>
<proteinExistence type="predicted"/>
<gene>
    <name evidence="2" type="ORF">K452DRAFT_294643</name>
</gene>
<feature type="compositionally biased region" description="Low complexity" evidence="1">
    <location>
        <begin position="35"/>
        <end position="51"/>
    </location>
</feature>
<feature type="compositionally biased region" description="Acidic residues" evidence="1">
    <location>
        <begin position="194"/>
        <end position="214"/>
    </location>
</feature>
<feature type="region of interest" description="Disordered" evidence="1">
    <location>
        <begin position="1"/>
        <end position="20"/>
    </location>
</feature>
<dbReference type="GeneID" id="54299217"/>
<protein>
    <submittedName>
        <fullName evidence="2">Uncharacterized protein</fullName>
    </submittedName>
</protein>